<proteinExistence type="predicted"/>
<evidence type="ECO:0000313" key="7">
    <source>
        <dbReference type="EMBL" id="SFH27373.1"/>
    </source>
</evidence>
<reference evidence="7 8" key="1">
    <citation type="submission" date="2016-10" db="EMBL/GenBank/DDBJ databases">
        <authorList>
            <person name="de Groot N.N."/>
        </authorList>
    </citation>
    <scope>NUCLEOTIDE SEQUENCE [LARGE SCALE GENOMIC DNA]</scope>
    <source>
        <strain evidence="7 8">CGMCC 1.6848</strain>
    </source>
</reference>
<comment type="subcellular location">
    <subcellularLocation>
        <location evidence="1">Cell membrane</location>
        <topology evidence="1">Multi-pass membrane protein</topology>
    </subcellularLocation>
</comment>
<dbReference type="EMBL" id="FOPY01000002">
    <property type="protein sequence ID" value="SFH27373.1"/>
    <property type="molecule type" value="Genomic_DNA"/>
</dbReference>
<evidence type="ECO:0000256" key="5">
    <source>
        <dbReference type="ARBA" id="ARBA00023136"/>
    </source>
</evidence>
<gene>
    <name evidence="7" type="ORF">SAMN04487959_10255</name>
</gene>
<evidence type="ECO:0000256" key="4">
    <source>
        <dbReference type="ARBA" id="ARBA00022989"/>
    </source>
</evidence>
<feature type="transmembrane region" description="Helical" evidence="6">
    <location>
        <begin position="96"/>
        <end position="117"/>
    </location>
</feature>
<evidence type="ECO:0000256" key="1">
    <source>
        <dbReference type="ARBA" id="ARBA00004651"/>
    </source>
</evidence>
<name>A0A1I2YP16_9GAMM</name>
<sequence length="218" mass="22992">MTRPCIAFMSLCLLAFALLGPLLDLARLSFGGHMALHMLIVAGVAPLLAMGLAGSRLDPAQKAPKLFSPLLASVLEFLVIWAWHAPSLHHASRQSMIVFALELASYLAVGLLLWCAAFGGPHQKAHGRAATGIAGLLLTSMHMTLLGVLLALTDRPLYRHSGSAPWALTPLQDQQIGGVIMLGVGGAVYLLGGLYLLAGLLRGTPVTGTNLPEKRHEG</sequence>
<dbReference type="AlphaFoldDB" id="A0A1I2YP16"/>
<dbReference type="STRING" id="442341.SAMN04487959_10255"/>
<dbReference type="Pfam" id="PF09678">
    <property type="entry name" value="Caa3_CtaG"/>
    <property type="match status" value="1"/>
</dbReference>
<dbReference type="GO" id="GO:0005886">
    <property type="term" value="C:plasma membrane"/>
    <property type="evidence" value="ECO:0007669"/>
    <property type="project" value="UniProtKB-SubCell"/>
</dbReference>
<evidence type="ECO:0000313" key="8">
    <source>
        <dbReference type="Proteomes" id="UP000199040"/>
    </source>
</evidence>
<evidence type="ECO:0000256" key="2">
    <source>
        <dbReference type="ARBA" id="ARBA00022475"/>
    </source>
</evidence>
<keyword evidence="4 6" id="KW-1133">Transmembrane helix</keyword>
<keyword evidence="8" id="KW-1185">Reference proteome</keyword>
<feature type="transmembrane region" description="Helical" evidence="6">
    <location>
        <begin position="35"/>
        <end position="54"/>
    </location>
</feature>
<feature type="transmembrane region" description="Helical" evidence="6">
    <location>
        <begin position="176"/>
        <end position="197"/>
    </location>
</feature>
<dbReference type="InterPro" id="IPR019108">
    <property type="entry name" value="Caa3_assmbl_CtaG-rel"/>
</dbReference>
<accession>A0A1I2YP16</accession>
<organism evidence="7 8">
    <name type="scientific">Modicisalibacter xianhensis</name>
    <dbReference type="NCBI Taxonomy" id="442341"/>
    <lineage>
        <taxon>Bacteria</taxon>
        <taxon>Pseudomonadati</taxon>
        <taxon>Pseudomonadota</taxon>
        <taxon>Gammaproteobacteria</taxon>
        <taxon>Oceanospirillales</taxon>
        <taxon>Halomonadaceae</taxon>
        <taxon>Modicisalibacter</taxon>
    </lineage>
</organism>
<evidence type="ECO:0000256" key="3">
    <source>
        <dbReference type="ARBA" id="ARBA00022692"/>
    </source>
</evidence>
<evidence type="ECO:0000256" key="6">
    <source>
        <dbReference type="SAM" id="Phobius"/>
    </source>
</evidence>
<feature type="transmembrane region" description="Helical" evidence="6">
    <location>
        <begin position="66"/>
        <end position="84"/>
    </location>
</feature>
<keyword evidence="5 6" id="KW-0472">Membrane</keyword>
<dbReference type="Proteomes" id="UP000199040">
    <property type="component" value="Unassembled WGS sequence"/>
</dbReference>
<feature type="transmembrane region" description="Helical" evidence="6">
    <location>
        <begin position="129"/>
        <end position="152"/>
    </location>
</feature>
<protein>
    <submittedName>
        <fullName evidence="7">Putative membrane protein</fullName>
    </submittedName>
</protein>
<keyword evidence="3 6" id="KW-0812">Transmembrane</keyword>
<keyword evidence="2" id="KW-1003">Cell membrane</keyword>